<evidence type="ECO:0000256" key="2">
    <source>
        <dbReference type="ARBA" id="ARBA00005695"/>
    </source>
</evidence>
<evidence type="ECO:0000256" key="3">
    <source>
        <dbReference type="ARBA" id="ARBA00022729"/>
    </source>
</evidence>
<dbReference type="EMBL" id="JAAVTX010000001">
    <property type="protein sequence ID" value="NKE43362.1"/>
    <property type="molecule type" value="Genomic_DNA"/>
</dbReference>
<evidence type="ECO:0000259" key="5">
    <source>
        <dbReference type="Pfam" id="PF00496"/>
    </source>
</evidence>
<dbReference type="Gene3D" id="3.10.105.10">
    <property type="entry name" value="Dipeptide-binding Protein, Domain 3"/>
    <property type="match status" value="1"/>
</dbReference>
<comment type="subcellular location">
    <subcellularLocation>
        <location evidence="1">Periplasm</location>
    </subcellularLocation>
</comment>
<evidence type="ECO:0000313" key="7">
    <source>
        <dbReference type="Proteomes" id="UP000765160"/>
    </source>
</evidence>
<comment type="caution">
    <text evidence="6">The sequence shown here is derived from an EMBL/GenBank/DDBJ whole genome shotgun (WGS) entry which is preliminary data.</text>
</comment>
<name>A0ABX1ETG2_9PROT</name>
<accession>A0ABX1ETG2</accession>
<feature type="chain" id="PRO_5047425787" evidence="4">
    <location>
        <begin position="24"/>
        <end position="524"/>
    </location>
</feature>
<keyword evidence="3 4" id="KW-0732">Signal</keyword>
<feature type="signal peptide" evidence="4">
    <location>
        <begin position="1"/>
        <end position="23"/>
    </location>
</feature>
<dbReference type="InterPro" id="IPR039424">
    <property type="entry name" value="SBP_5"/>
</dbReference>
<dbReference type="Gene3D" id="3.40.190.10">
    <property type="entry name" value="Periplasmic binding protein-like II"/>
    <property type="match status" value="1"/>
</dbReference>
<dbReference type="PANTHER" id="PTHR30290:SF38">
    <property type="entry name" value="D,D-DIPEPTIDE-BINDING PERIPLASMIC PROTEIN DDPA-RELATED"/>
    <property type="match status" value="1"/>
</dbReference>
<protein>
    <submittedName>
        <fullName evidence="6">ABC transporter substrate-binding protein</fullName>
    </submittedName>
</protein>
<gene>
    <name evidence="6" type="ORF">HB662_01130</name>
</gene>
<dbReference type="Gene3D" id="3.90.76.10">
    <property type="entry name" value="Dipeptide-binding Protein, Domain 1"/>
    <property type="match status" value="1"/>
</dbReference>
<evidence type="ECO:0000313" key="6">
    <source>
        <dbReference type="EMBL" id="NKE43362.1"/>
    </source>
</evidence>
<proteinExistence type="inferred from homology"/>
<dbReference type="RefSeq" id="WP_168046296.1">
    <property type="nucleotide sequence ID" value="NZ_JAATJR010000001.1"/>
</dbReference>
<dbReference type="CDD" id="cd08502">
    <property type="entry name" value="PBP2_NikA_DppA_OppA_like_16"/>
    <property type="match status" value="1"/>
</dbReference>
<reference evidence="6 7" key="1">
    <citation type="submission" date="2020-03" db="EMBL/GenBank/DDBJ databases">
        <title>Roseomonas selenitidurans sp. nov. isolated from soil.</title>
        <authorList>
            <person name="Liu H."/>
        </authorList>
    </citation>
    <scope>NUCLEOTIDE SEQUENCE [LARGE SCALE GENOMIC DNA]</scope>
    <source>
        <strain evidence="6 7">JCM 15073</strain>
    </source>
</reference>
<dbReference type="SUPFAM" id="SSF53850">
    <property type="entry name" value="Periplasmic binding protein-like II"/>
    <property type="match status" value="1"/>
</dbReference>
<dbReference type="InterPro" id="IPR030678">
    <property type="entry name" value="Peptide/Ni-bd"/>
</dbReference>
<dbReference type="InterPro" id="IPR000914">
    <property type="entry name" value="SBP_5_dom"/>
</dbReference>
<dbReference type="Proteomes" id="UP000765160">
    <property type="component" value="Unassembled WGS sequence"/>
</dbReference>
<feature type="domain" description="Solute-binding protein family 5" evidence="5">
    <location>
        <begin position="73"/>
        <end position="422"/>
    </location>
</feature>
<dbReference type="PANTHER" id="PTHR30290">
    <property type="entry name" value="PERIPLASMIC BINDING COMPONENT OF ABC TRANSPORTER"/>
    <property type="match status" value="1"/>
</dbReference>
<evidence type="ECO:0000256" key="4">
    <source>
        <dbReference type="SAM" id="SignalP"/>
    </source>
</evidence>
<dbReference type="Pfam" id="PF00496">
    <property type="entry name" value="SBP_bac_5"/>
    <property type="match status" value="1"/>
</dbReference>
<sequence length="524" mass="57113">MPPKLRRWLRLLPILAVPLLPVAAPQAQSQTLTAVLEAEIVTLDPHFTPAYITRTFGYMVFDTLFAADSQGRIQPQMVQDWTRSEDGLTWSFTLRDGLAFHDGAPVTAADVVASLRRWGSRSALGGRLMAATASLQANDAKRFTLVLSQPFGLVLDALGTTSSPVPFILPERLARTPGTERITEIIGSGPFTYAQADHRTGDRMLLRRNARYVPRAEPADHLAGGKQVRIAALDIRVIPDGQTATAAMRAGEVDFIQYAPFDMLALLERDGGIRVQSFTGLDQFTGHYRTNAASGPFADPAVRRVLLHLVDQSEVMAGFGLSDRYARTCNAFFICGSPYESDIGTEPMRSPSIEAARAALAQTRYAGEPVVVLVANDLEAAKISSEILADRLRRAGFTVDMQVMDWASVLARRTRREGWSVFGVHALGVDLHNPLTNSVIGFNCTNATTGGFHCEERLTPLFAAFAAAPTLEARQAIAAQMQAIIYEQGIAVPWGQFAQPAASRVQLENLIPSAIPLFWNVGKR</sequence>
<dbReference type="PIRSF" id="PIRSF002741">
    <property type="entry name" value="MppA"/>
    <property type="match status" value="1"/>
</dbReference>
<keyword evidence="7" id="KW-1185">Reference proteome</keyword>
<evidence type="ECO:0000256" key="1">
    <source>
        <dbReference type="ARBA" id="ARBA00004418"/>
    </source>
</evidence>
<comment type="similarity">
    <text evidence="2">Belongs to the bacterial solute-binding protein 5 family.</text>
</comment>
<organism evidence="6 7">
    <name type="scientific">Falsiroseomonas frigidaquae</name>
    <dbReference type="NCBI Taxonomy" id="487318"/>
    <lineage>
        <taxon>Bacteria</taxon>
        <taxon>Pseudomonadati</taxon>
        <taxon>Pseudomonadota</taxon>
        <taxon>Alphaproteobacteria</taxon>
        <taxon>Acetobacterales</taxon>
        <taxon>Roseomonadaceae</taxon>
        <taxon>Falsiroseomonas</taxon>
    </lineage>
</organism>